<keyword evidence="3" id="KW-0645">Protease</keyword>
<name>Q3LW56_BIGNA</name>
<dbReference type="PANTHER" id="PTHR10381:SF11">
    <property type="entry name" value="ATP-DEPENDENT CLP PROTEASE PROTEOLYTIC SUBUNIT, MITOCHONDRIAL"/>
    <property type="match status" value="1"/>
</dbReference>
<organism evidence="3 4">
    <name type="scientific">Bigelowiella natans</name>
    <name type="common">Pedinomonas minutissima</name>
    <name type="synonym">Chlorarachnion sp. (strain CCMP621)</name>
    <dbReference type="NCBI Taxonomy" id="227086"/>
    <lineage>
        <taxon>Eukaryota</taxon>
        <taxon>Sar</taxon>
        <taxon>Rhizaria</taxon>
        <taxon>Cercozoa</taxon>
        <taxon>Chlorarachniophyceae</taxon>
        <taxon>Bigelowiella</taxon>
    </lineage>
</organism>
<accession>Q3LW56</accession>
<gene>
    <name evidence="3" type="primary">clpP-4</name>
</gene>
<dbReference type="PANTHER" id="PTHR10381">
    <property type="entry name" value="ATP-DEPENDENT CLP PROTEASE PROTEOLYTIC SUBUNIT"/>
    <property type="match status" value="1"/>
</dbReference>
<dbReference type="GO" id="GO:0004252">
    <property type="term" value="F:serine-type endopeptidase activity"/>
    <property type="evidence" value="ECO:0007669"/>
    <property type="project" value="InterPro"/>
</dbReference>
<reference evidence="3 4" key="1">
    <citation type="journal article" date="2006" name="Proc. Natl. Acad. Sci. U.S.A.">
        <title>Complete nucleotide sequence of the chlorarachniophyte nucleomorph: nature's smallest nucleus.</title>
        <authorList>
            <person name="Gilson P.R."/>
            <person name="Su V."/>
            <person name="Slamovits C.H."/>
            <person name="Reith M.E."/>
            <person name="Keeling P.J."/>
            <person name="McFadden G.I."/>
        </authorList>
    </citation>
    <scope>NUCLEOTIDE SEQUENCE [LARGE SCALE GENOMIC DNA]</scope>
    <source>
        <strain evidence="4">CCMP621</strain>
    </source>
</reference>
<dbReference type="GO" id="GO:0006515">
    <property type="term" value="P:protein quality control for misfolded or incompletely synthesized proteins"/>
    <property type="evidence" value="ECO:0007669"/>
    <property type="project" value="TreeGrafter"/>
</dbReference>
<evidence type="ECO:0000313" key="3">
    <source>
        <dbReference type="EMBL" id="ABA27309.1"/>
    </source>
</evidence>
<dbReference type="InterPro" id="IPR023562">
    <property type="entry name" value="ClpP/TepA"/>
</dbReference>
<evidence type="ECO:0000313" key="4">
    <source>
        <dbReference type="Proteomes" id="UP000243425"/>
    </source>
</evidence>
<dbReference type="InterPro" id="IPR029045">
    <property type="entry name" value="ClpP/crotonase-like_dom_sf"/>
</dbReference>
<dbReference type="GO" id="GO:0004176">
    <property type="term" value="F:ATP-dependent peptidase activity"/>
    <property type="evidence" value="ECO:0007669"/>
    <property type="project" value="InterPro"/>
</dbReference>
<keyword evidence="3" id="KW-0378">Hydrolase</keyword>
<dbReference type="InterPro" id="IPR001907">
    <property type="entry name" value="ClpP"/>
</dbReference>
<keyword evidence="3" id="KW-0542">Nucleomorph</keyword>
<dbReference type="Gene3D" id="3.90.226.10">
    <property type="entry name" value="2-enoyl-CoA Hydratase, Chain A, domain 1"/>
    <property type="match status" value="1"/>
</dbReference>
<protein>
    <recommendedName>
        <fullName evidence="2">ATP-dependent Clp protease proteolytic subunit</fullName>
    </recommendedName>
</protein>
<comment type="similarity">
    <text evidence="1 2">Belongs to the peptidase S14 family.</text>
</comment>
<dbReference type="Pfam" id="PF00574">
    <property type="entry name" value="CLP_protease"/>
    <property type="match status" value="1"/>
</dbReference>
<dbReference type="GO" id="GO:0009368">
    <property type="term" value="C:endopeptidase Clp complex"/>
    <property type="evidence" value="ECO:0007669"/>
    <property type="project" value="TreeGrafter"/>
</dbReference>
<dbReference type="GO" id="GO:0051117">
    <property type="term" value="F:ATPase binding"/>
    <property type="evidence" value="ECO:0007669"/>
    <property type="project" value="TreeGrafter"/>
</dbReference>
<evidence type="ECO:0000256" key="1">
    <source>
        <dbReference type="ARBA" id="ARBA00007039"/>
    </source>
</evidence>
<geneLocation type="nucleomorph" evidence="3"/>
<dbReference type="GeneID" id="5788502"/>
<evidence type="ECO:0000256" key="2">
    <source>
        <dbReference type="RuleBase" id="RU003567"/>
    </source>
</evidence>
<dbReference type="SUPFAM" id="SSF52096">
    <property type="entry name" value="ClpP/crotonase"/>
    <property type="match status" value="1"/>
</dbReference>
<dbReference type="Proteomes" id="UP000243425">
    <property type="component" value="Nucleomorph 2"/>
</dbReference>
<proteinExistence type="inferred from homology"/>
<dbReference type="EMBL" id="DQ158857">
    <property type="protein sequence ID" value="ABA27309.1"/>
    <property type="molecule type" value="Genomic_DNA"/>
</dbReference>
<dbReference type="CDD" id="cd07017">
    <property type="entry name" value="S14_ClpP_2"/>
    <property type="match status" value="1"/>
</dbReference>
<dbReference type="RefSeq" id="XP_001712921.1">
    <property type="nucleotide sequence ID" value="XM_001712869.1"/>
</dbReference>
<dbReference type="AlphaFoldDB" id="Q3LW56"/>
<dbReference type="PRINTS" id="PR00127">
    <property type="entry name" value="CLPPROTEASEP"/>
</dbReference>
<sequence>MSSNYSTFLLEKNILYLSTEIDFNSTKSFISTILYLKNKNSNETINLYINGKGSSYYNLFSRYDQIISMHDIINSMKSKLSTLVLGIAFNEMCLISSYGSKDYRYALPSSLLYIDVFMNSIGSSQTSDIGIKKSELYKFNNLIINIFSKHTMRHPTEITSYMTRPFHMTSVEALNYGIIDKII</sequence>